<reference evidence="10 11" key="1">
    <citation type="journal article" date="2018" name="Mol. Biol. Evol.">
        <title>Analysis of the draft genome of the red seaweed Gracilariopsis chorda provides insights into genome size evolution in Rhodophyta.</title>
        <authorList>
            <person name="Lee J."/>
            <person name="Yang E.C."/>
            <person name="Graf L."/>
            <person name="Yang J.H."/>
            <person name="Qiu H."/>
            <person name="Zel Zion U."/>
            <person name="Chan C.X."/>
            <person name="Stephens T.G."/>
            <person name="Weber A.P.M."/>
            <person name="Boo G.H."/>
            <person name="Boo S.M."/>
            <person name="Kim K.M."/>
            <person name="Shin Y."/>
            <person name="Jung M."/>
            <person name="Lee S.J."/>
            <person name="Yim H.S."/>
            <person name="Lee J.H."/>
            <person name="Bhattacharya D."/>
            <person name="Yoon H.S."/>
        </authorList>
    </citation>
    <scope>NUCLEOTIDE SEQUENCE [LARGE SCALE GENOMIC DNA]</scope>
    <source>
        <strain evidence="10 11">SKKU-2015</strain>
        <tissue evidence="10">Whole body</tissue>
    </source>
</reference>
<dbReference type="SUPFAM" id="SSF57667">
    <property type="entry name" value="beta-beta-alpha zinc fingers"/>
    <property type="match status" value="1"/>
</dbReference>
<dbReference type="GO" id="GO:0005634">
    <property type="term" value="C:nucleus"/>
    <property type="evidence" value="ECO:0007669"/>
    <property type="project" value="UniProtKB-SubCell"/>
</dbReference>
<dbReference type="Pfam" id="PF00096">
    <property type="entry name" value="zf-C2H2"/>
    <property type="match status" value="2"/>
</dbReference>
<feature type="compositionally biased region" description="Basic and acidic residues" evidence="8">
    <location>
        <begin position="114"/>
        <end position="124"/>
    </location>
</feature>
<name>A0A2V3IHC8_9FLOR</name>
<keyword evidence="5" id="KW-0862">Zinc</keyword>
<feature type="compositionally biased region" description="Low complexity" evidence="8">
    <location>
        <begin position="181"/>
        <end position="213"/>
    </location>
</feature>
<dbReference type="EMBL" id="NBIV01000215">
    <property type="protein sequence ID" value="PXF41477.1"/>
    <property type="molecule type" value="Genomic_DNA"/>
</dbReference>
<dbReference type="Proteomes" id="UP000247409">
    <property type="component" value="Unassembled WGS sequence"/>
</dbReference>
<dbReference type="GO" id="GO:0000978">
    <property type="term" value="F:RNA polymerase II cis-regulatory region sequence-specific DNA binding"/>
    <property type="evidence" value="ECO:0007669"/>
    <property type="project" value="TreeGrafter"/>
</dbReference>
<sequence length="336" mass="36639">MERRDQPSSDRSNKSSPSSRGRKGSKRTCPNELEMEMAEFMASMPLNAASSHNRIPEGSTSRDHNPRRPQRASAHTEQRGQGSPSMKDVLSGPVPSQSNPRAQISPRKRKKRADRQPHGAYSEKEVEIAEFMAAVGSKQQFTEQDAALAMADLSVAPVTATRAVQATAQPASRVQPLPVAGPSQPAGLSQPGPSGASQPGPSGASQPGPSGASQPGGAGPQPGVSDDKIRRRECVRCEKRFGSEREAMKHRLECKVVLRCSKCNFRARSRGTLAQHESSHYNKRCDVCGFTTDRAKDLQNHMDKGHEGGWICETCGQKYLRKSSLARHMKRKHDQQ</sequence>
<dbReference type="InterPro" id="IPR050527">
    <property type="entry name" value="Snail/Krueppel_Znf"/>
</dbReference>
<dbReference type="PROSITE" id="PS00028">
    <property type="entry name" value="ZINC_FINGER_C2H2_1"/>
    <property type="match status" value="1"/>
</dbReference>
<feature type="compositionally biased region" description="Polar residues" evidence="8">
    <location>
        <begin position="73"/>
        <end position="84"/>
    </location>
</feature>
<evidence type="ECO:0000256" key="8">
    <source>
        <dbReference type="SAM" id="MobiDB-lite"/>
    </source>
</evidence>
<dbReference type="PANTHER" id="PTHR24388">
    <property type="entry name" value="ZINC FINGER PROTEIN"/>
    <property type="match status" value="1"/>
</dbReference>
<evidence type="ECO:0000313" key="10">
    <source>
        <dbReference type="EMBL" id="PXF41477.1"/>
    </source>
</evidence>
<feature type="region of interest" description="Disordered" evidence="8">
    <location>
        <begin position="1"/>
        <end position="124"/>
    </location>
</feature>
<evidence type="ECO:0000313" key="11">
    <source>
        <dbReference type="Proteomes" id="UP000247409"/>
    </source>
</evidence>
<evidence type="ECO:0000256" key="6">
    <source>
        <dbReference type="ARBA" id="ARBA00023242"/>
    </source>
</evidence>
<keyword evidence="3" id="KW-0677">Repeat</keyword>
<keyword evidence="2" id="KW-0479">Metal-binding</keyword>
<dbReference type="Gene3D" id="3.30.160.60">
    <property type="entry name" value="Classic Zinc Finger"/>
    <property type="match status" value="2"/>
</dbReference>
<evidence type="ECO:0000256" key="3">
    <source>
        <dbReference type="ARBA" id="ARBA00022737"/>
    </source>
</evidence>
<dbReference type="PROSITE" id="PS50157">
    <property type="entry name" value="ZINC_FINGER_C2H2_2"/>
    <property type="match status" value="1"/>
</dbReference>
<evidence type="ECO:0000256" key="1">
    <source>
        <dbReference type="ARBA" id="ARBA00004123"/>
    </source>
</evidence>
<evidence type="ECO:0000256" key="4">
    <source>
        <dbReference type="ARBA" id="ARBA00022771"/>
    </source>
</evidence>
<feature type="compositionally biased region" description="Basic and acidic residues" evidence="8">
    <location>
        <begin position="1"/>
        <end position="13"/>
    </location>
</feature>
<evidence type="ECO:0000256" key="7">
    <source>
        <dbReference type="PROSITE-ProRule" id="PRU00042"/>
    </source>
</evidence>
<feature type="domain" description="C2H2-type" evidence="9">
    <location>
        <begin position="310"/>
        <end position="336"/>
    </location>
</feature>
<evidence type="ECO:0000256" key="2">
    <source>
        <dbReference type="ARBA" id="ARBA00022723"/>
    </source>
</evidence>
<dbReference type="InterPro" id="IPR013087">
    <property type="entry name" value="Znf_C2H2_type"/>
</dbReference>
<keyword evidence="6" id="KW-0539">Nucleus</keyword>
<evidence type="ECO:0000259" key="9">
    <source>
        <dbReference type="PROSITE" id="PS50157"/>
    </source>
</evidence>
<protein>
    <recommendedName>
        <fullName evidence="9">C2H2-type domain-containing protein</fullName>
    </recommendedName>
</protein>
<feature type="region of interest" description="Disordered" evidence="8">
    <location>
        <begin position="167"/>
        <end position="227"/>
    </location>
</feature>
<comment type="subcellular location">
    <subcellularLocation>
        <location evidence="1">Nucleus</location>
    </subcellularLocation>
</comment>
<dbReference type="STRING" id="448386.A0A2V3IHC8"/>
<dbReference type="GO" id="GO:0008270">
    <property type="term" value="F:zinc ion binding"/>
    <property type="evidence" value="ECO:0007669"/>
    <property type="project" value="UniProtKB-KW"/>
</dbReference>
<dbReference type="AlphaFoldDB" id="A0A2V3IHC8"/>
<dbReference type="SMART" id="SM00355">
    <property type="entry name" value="ZnF_C2H2"/>
    <property type="match status" value="3"/>
</dbReference>
<dbReference type="InterPro" id="IPR036236">
    <property type="entry name" value="Znf_C2H2_sf"/>
</dbReference>
<dbReference type="GO" id="GO:0000981">
    <property type="term" value="F:DNA-binding transcription factor activity, RNA polymerase II-specific"/>
    <property type="evidence" value="ECO:0007669"/>
    <property type="project" value="TreeGrafter"/>
</dbReference>
<evidence type="ECO:0000256" key="5">
    <source>
        <dbReference type="ARBA" id="ARBA00022833"/>
    </source>
</evidence>
<organism evidence="10 11">
    <name type="scientific">Gracilariopsis chorda</name>
    <dbReference type="NCBI Taxonomy" id="448386"/>
    <lineage>
        <taxon>Eukaryota</taxon>
        <taxon>Rhodophyta</taxon>
        <taxon>Florideophyceae</taxon>
        <taxon>Rhodymeniophycidae</taxon>
        <taxon>Gracilariales</taxon>
        <taxon>Gracilariaceae</taxon>
        <taxon>Gracilariopsis</taxon>
    </lineage>
</organism>
<dbReference type="PANTHER" id="PTHR24388:SF54">
    <property type="entry name" value="PROTEIN ESCARGOT"/>
    <property type="match status" value="1"/>
</dbReference>
<dbReference type="OrthoDB" id="6591996at2759"/>
<gene>
    <name evidence="10" type="ORF">BWQ96_08812</name>
</gene>
<proteinExistence type="predicted"/>
<keyword evidence="11" id="KW-1185">Reference proteome</keyword>
<comment type="caution">
    <text evidence="10">The sequence shown here is derived from an EMBL/GenBank/DDBJ whole genome shotgun (WGS) entry which is preliminary data.</text>
</comment>
<keyword evidence="4 7" id="KW-0863">Zinc-finger</keyword>
<accession>A0A2V3IHC8</accession>